<accession>A0A6A6HJK4</accession>
<evidence type="ECO:0000256" key="5">
    <source>
        <dbReference type="ARBA" id="ARBA00023136"/>
    </source>
</evidence>
<evidence type="ECO:0008006" key="9">
    <source>
        <dbReference type="Google" id="ProtNLM"/>
    </source>
</evidence>
<reference evidence="7" key="1">
    <citation type="journal article" date="2020" name="Stud. Mycol.">
        <title>101 Dothideomycetes genomes: a test case for predicting lifestyles and emergence of pathogens.</title>
        <authorList>
            <person name="Haridas S."/>
            <person name="Albert R."/>
            <person name="Binder M."/>
            <person name="Bloem J."/>
            <person name="Labutti K."/>
            <person name="Salamov A."/>
            <person name="Andreopoulos B."/>
            <person name="Baker S."/>
            <person name="Barry K."/>
            <person name="Bills G."/>
            <person name="Bluhm B."/>
            <person name="Cannon C."/>
            <person name="Castanera R."/>
            <person name="Culley D."/>
            <person name="Daum C."/>
            <person name="Ezra D."/>
            <person name="Gonzalez J."/>
            <person name="Henrissat B."/>
            <person name="Kuo A."/>
            <person name="Liang C."/>
            <person name="Lipzen A."/>
            <person name="Lutzoni F."/>
            <person name="Magnuson J."/>
            <person name="Mondo S."/>
            <person name="Nolan M."/>
            <person name="Ohm R."/>
            <person name="Pangilinan J."/>
            <person name="Park H.-J."/>
            <person name="Ramirez L."/>
            <person name="Alfaro M."/>
            <person name="Sun H."/>
            <person name="Tritt A."/>
            <person name="Yoshinaga Y."/>
            <person name="Zwiers L.-H."/>
            <person name="Turgeon B."/>
            <person name="Goodwin S."/>
            <person name="Spatafora J."/>
            <person name="Crous P."/>
            <person name="Grigoriev I."/>
        </authorList>
    </citation>
    <scope>NUCLEOTIDE SEQUENCE</scope>
    <source>
        <strain evidence="7">Tuck. ex Michener</strain>
    </source>
</reference>
<organism evidence="7 8">
    <name type="scientific">Viridothelium virens</name>
    <name type="common">Speckled blister lichen</name>
    <name type="synonym">Trypethelium virens</name>
    <dbReference type="NCBI Taxonomy" id="1048519"/>
    <lineage>
        <taxon>Eukaryota</taxon>
        <taxon>Fungi</taxon>
        <taxon>Dikarya</taxon>
        <taxon>Ascomycota</taxon>
        <taxon>Pezizomycotina</taxon>
        <taxon>Dothideomycetes</taxon>
        <taxon>Dothideomycetes incertae sedis</taxon>
        <taxon>Trypetheliales</taxon>
        <taxon>Trypetheliaceae</taxon>
        <taxon>Viridothelium</taxon>
    </lineage>
</organism>
<dbReference type="PANTHER" id="PTHR10057:SF0">
    <property type="entry name" value="TRANSLOCATOR PROTEIN"/>
    <property type="match status" value="1"/>
</dbReference>
<comment type="subcellular location">
    <subcellularLocation>
        <location evidence="1">Membrane</location>
        <topology evidence="1">Multi-pass membrane protein</topology>
    </subcellularLocation>
</comment>
<dbReference type="GO" id="GO:0033013">
    <property type="term" value="P:tetrapyrrole metabolic process"/>
    <property type="evidence" value="ECO:0007669"/>
    <property type="project" value="UniProtKB-ARBA"/>
</dbReference>
<evidence type="ECO:0000256" key="2">
    <source>
        <dbReference type="ARBA" id="ARBA00007524"/>
    </source>
</evidence>
<dbReference type="PANTHER" id="PTHR10057">
    <property type="entry name" value="PERIPHERAL-TYPE BENZODIAZEPINE RECEPTOR"/>
    <property type="match status" value="1"/>
</dbReference>
<dbReference type="Gene3D" id="1.20.1260.100">
    <property type="entry name" value="TspO/MBR protein"/>
    <property type="match status" value="1"/>
</dbReference>
<feature type="transmembrane region" description="Helical" evidence="6">
    <location>
        <begin position="148"/>
        <end position="173"/>
    </location>
</feature>
<feature type="transmembrane region" description="Helical" evidence="6">
    <location>
        <begin position="125"/>
        <end position="142"/>
    </location>
</feature>
<dbReference type="Proteomes" id="UP000800092">
    <property type="component" value="Unassembled WGS sequence"/>
</dbReference>
<dbReference type="EMBL" id="ML991777">
    <property type="protein sequence ID" value="KAF2238009.1"/>
    <property type="molecule type" value="Genomic_DNA"/>
</dbReference>
<keyword evidence="3 6" id="KW-0812">Transmembrane</keyword>
<name>A0A6A6HJK4_VIRVR</name>
<protein>
    <recommendedName>
        <fullName evidence="9">TspO/MBR-related protein</fullName>
    </recommendedName>
</protein>
<dbReference type="InterPro" id="IPR004307">
    <property type="entry name" value="TspO_MBR"/>
</dbReference>
<proteinExistence type="inferred from homology"/>
<evidence type="ECO:0000256" key="3">
    <source>
        <dbReference type="ARBA" id="ARBA00022692"/>
    </source>
</evidence>
<evidence type="ECO:0000313" key="8">
    <source>
        <dbReference type="Proteomes" id="UP000800092"/>
    </source>
</evidence>
<evidence type="ECO:0000256" key="1">
    <source>
        <dbReference type="ARBA" id="ARBA00004141"/>
    </source>
</evidence>
<gene>
    <name evidence="7" type="ORF">EV356DRAFT_440811</name>
</gene>
<dbReference type="Pfam" id="PF03073">
    <property type="entry name" value="TspO_MBR"/>
    <property type="match status" value="1"/>
</dbReference>
<evidence type="ECO:0000256" key="6">
    <source>
        <dbReference type="SAM" id="Phobius"/>
    </source>
</evidence>
<dbReference type="GO" id="GO:0005741">
    <property type="term" value="C:mitochondrial outer membrane"/>
    <property type="evidence" value="ECO:0007669"/>
    <property type="project" value="TreeGrafter"/>
</dbReference>
<feature type="transmembrane region" description="Helical" evidence="6">
    <location>
        <begin position="59"/>
        <end position="79"/>
    </location>
</feature>
<feature type="transmembrane region" description="Helical" evidence="6">
    <location>
        <begin position="20"/>
        <end position="38"/>
    </location>
</feature>
<sequence>MTAYIPSITIPGFILEKPAASILLPVGLGTAIGFSVSPKRTQEKYLALKQPPYHPPPQIFGPMWTVLYACMGYSAYRAWTTGMNSFDVRKVSLAKQGATLYTIQLGLNLIWMPLFFGFKRPIEATADIVALTGVTGYLAYVWGQVDEVAGWALAPYLGWLGFATYLSAGAGYLNQWDFSGKERPMSERKKETTYVDEKDS</sequence>
<keyword evidence="5 6" id="KW-0472">Membrane</keyword>
<dbReference type="OrthoDB" id="8841220at2759"/>
<dbReference type="FunFam" id="1.20.1260.100:FF:000001">
    <property type="entry name" value="translocator protein 2"/>
    <property type="match status" value="1"/>
</dbReference>
<keyword evidence="4 6" id="KW-1133">Transmembrane helix</keyword>
<dbReference type="InterPro" id="IPR038330">
    <property type="entry name" value="TspO/MBR-related_sf"/>
</dbReference>
<evidence type="ECO:0000313" key="7">
    <source>
        <dbReference type="EMBL" id="KAF2238009.1"/>
    </source>
</evidence>
<dbReference type="CDD" id="cd15904">
    <property type="entry name" value="TSPO_MBR"/>
    <property type="match status" value="1"/>
</dbReference>
<comment type="similarity">
    <text evidence="2">Belongs to the TspO/BZRP family.</text>
</comment>
<dbReference type="AlphaFoldDB" id="A0A6A6HJK4"/>
<evidence type="ECO:0000256" key="4">
    <source>
        <dbReference type="ARBA" id="ARBA00022989"/>
    </source>
</evidence>
<keyword evidence="8" id="KW-1185">Reference proteome</keyword>
<feature type="transmembrane region" description="Helical" evidence="6">
    <location>
        <begin position="99"/>
        <end position="118"/>
    </location>
</feature>